<keyword evidence="2" id="KW-1185">Reference proteome</keyword>
<name>A0ABP8IEG8_9BACT</name>
<dbReference type="EMBL" id="BAABGZ010000022">
    <property type="protein sequence ID" value="GAA4357122.1"/>
    <property type="molecule type" value="Genomic_DNA"/>
</dbReference>
<accession>A0ABP8IEG8</accession>
<proteinExistence type="predicted"/>
<protein>
    <recommendedName>
        <fullName evidence="3">YokE-like PH domain-containing protein</fullName>
    </recommendedName>
</protein>
<reference evidence="2" key="1">
    <citation type="journal article" date="2019" name="Int. J. Syst. Evol. Microbiol.">
        <title>The Global Catalogue of Microorganisms (GCM) 10K type strain sequencing project: providing services to taxonomists for standard genome sequencing and annotation.</title>
        <authorList>
            <consortium name="The Broad Institute Genomics Platform"/>
            <consortium name="The Broad Institute Genome Sequencing Center for Infectious Disease"/>
            <person name="Wu L."/>
            <person name="Ma J."/>
        </authorList>
    </citation>
    <scope>NUCLEOTIDE SEQUENCE [LARGE SCALE GENOMIC DNA]</scope>
    <source>
        <strain evidence="2">JCM 17923</strain>
    </source>
</reference>
<evidence type="ECO:0000313" key="2">
    <source>
        <dbReference type="Proteomes" id="UP001501153"/>
    </source>
</evidence>
<dbReference type="Proteomes" id="UP001501153">
    <property type="component" value="Unassembled WGS sequence"/>
</dbReference>
<organism evidence="1 2">
    <name type="scientific">Hymenobacter saemangeumensis</name>
    <dbReference type="NCBI Taxonomy" id="1084522"/>
    <lineage>
        <taxon>Bacteria</taxon>
        <taxon>Pseudomonadati</taxon>
        <taxon>Bacteroidota</taxon>
        <taxon>Cytophagia</taxon>
        <taxon>Cytophagales</taxon>
        <taxon>Hymenobacteraceae</taxon>
        <taxon>Hymenobacter</taxon>
    </lineage>
</organism>
<gene>
    <name evidence="1" type="ORF">GCM10023185_21620</name>
</gene>
<sequence length="128" mass="14614">MSTWKQDVVEILGAFKEESAFGGEVLLHLNGEQLRLGFHVNERAYMLLKKLASFQPFESVAAGKYHYFFAGSYRQIGEDTVMTGIQVVQGRRHKKFEIELTKGLLANLQWLQEISSKEQVEHLLRVSG</sequence>
<evidence type="ECO:0008006" key="3">
    <source>
        <dbReference type="Google" id="ProtNLM"/>
    </source>
</evidence>
<dbReference type="RefSeq" id="WP_345236055.1">
    <property type="nucleotide sequence ID" value="NZ_BAABGZ010000022.1"/>
</dbReference>
<comment type="caution">
    <text evidence="1">The sequence shown here is derived from an EMBL/GenBank/DDBJ whole genome shotgun (WGS) entry which is preliminary data.</text>
</comment>
<evidence type="ECO:0000313" key="1">
    <source>
        <dbReference type="EMBL" id="GAA4357122.1"/>
    </source>
</evidence>